<evidence type="ECO:0000256" key="4">
    <source>
        <dbReference type="ARBA" id="ARBA00022597"/>
    </source>
</evidence>
<dbReference type="Gene3D" id="1.20.1250.20">
    <property type="entry name" value="MFS general substrate transporter like domains"/>
    <property type="match status" value="1"/>
</dbReference>
<feature type="transmembrane region" description="Helical" evidence="9">
    <location>
        <begin position="282"/>
        <end position="299"/>
    </location>
</feature>
<feature type="transmembrane region" description="Helical" evidence="9">
    <location>
        <begin position="419"/>
        <end position="438"/>
    </location>
</feature>
<organism evidence="11 12">
    <name type="scientific">Tripterygium wilfordii</name>
    <name type="common">Thunder God vine</name>
    <dbReference type="NCBI Taxonomy" id="458696"/>
    <lineage>
        <taxon>Eukaryota</taxon>
        <taxon>Viridiplantae</taxon>
        <taxon>Streptophyta</taxon>
        <taxon>Embryophyta</taxon>
        <taxon>Tracheophyta</taxon>
        <taxon>Spermatophyta</taxon>
        <taxon>Magnoliopsida</taxon>
        <taxon>eudicotyledons</taxon>
        <taxon>Gunneridae</taxon>
        <taxon>Pentapetalae</taxon>
        <taxon>rosids</taxon>
        <taxon>fabids</taxon>
        <taxon>Celastrales</taxon>
        <taxon>Celastraceae</taxon>
        <taxon>Tripterygium</taxon>
    </lineage>
</organism>
<evidence type="ECO:0000256" key="8">
    <source>
        <dbReference type="RuleBase" id="RU003346"/>
    </source>
</evidence>
<feature type="transmembrane region" description="Helical" evidence="9">
    <location>
        <begin position="50"/>
        <end position="70"/>
    </location>
</feature>
<evidence type="ECO:0000256" key="7">
    <source>
        <dbReference type="ARBA" id="ARBA00023136"/>
    </source>
</evidence>
<keyword evidence="7 9" id="KW-0472">Membrane</keyword>
<sequence length="490" mass="52961">MEEQGIMEKGLMLKKPLLQVHNHNDHNVTDEMPQPTGDSSSASSSATPSVVFSTFVAVCGSFCYGSALAYSSPAESGIMEDLGLSLAAYSIFGSNLTIGGTVGALACGKIAALIGRKGAMWLSGIFSMIGWLTIAYAKGAWWLYIGRLLQGFGVGITTYVVPVYIAEITPKDIRGTFSFSNQLMVNCGLALVYFIGNDISWRTLALIGAIPCIVQIIGLFLIPESPRWLVKCGKEKDFEISLQRLRGKNVDISQEVDDIRDSIEALEQHSRNTILDLFQRRYAYAIFIGVGLMLLQQAGGSGAISSYASSIFKEADFSTSIGTSAIAIIVIPMGVIGVLLMDVSGRRPLLLASCSGMCLCCFLVALSFFLQEHHQLRNLAPVLAFVSIMGYFAAFSVGIAGIPWIIMSEIFPINVKASAGSLVALVNWSCSWLVTYTFNFMLEWSPAGTFIIFGSVCGSAVLFTWKLVPETKGRTLEEIQASMVHVVQSN</sequence>
<dbReference type="InterPro" id="IPR044775">
    <property type="entry name" value="MFS_ERD6/Tret1-like"/>
</dbReference>
<keyword evidence="6 9" id="KW-1133">Transmembrane helix</keyword>
<keyword evidence="4 11" id="KW-0762">Sugar transport</keyword>
<dbReference type="FunFam" id="1.20.1250.20:FF:000043">
    <property type="entry name" value="sugar transporter ERD6-like 6"/>
    <property type="match status" value="1"/>
</dbReference>
<evidence type="ECO:0000256" key="9">
    <source>
        <dbReference type="SAM" id="Phobius"/>
    </source>
</evidence>
<dbReference type="GO" id="GO:0016020">
    <property type="term" value="C:membrane"/>
    <property type="evidence" value="ECO:0007669"/>
    <property type="project" value="UniProtKB-SubCell"/>
</dbReference>
<dbReference type="PROSITE" id="PS00217">
    <property type="entry name" value="SUGAR_TRANSPORT_2"/>
    <property type="match status" value="1"/>
</dbReference>
<dbReference type="OrthoDB" id="6612291at2759"/>
<feature type="transmembrane region" description="Helical" evidence="9">
    <location>
        <begin position="177"/>
        <end position="195"/>
    </location>
</feature>
<dbReference type="GO" id="GO:0051119">
    <property type="term" value="F:sugar transmembrane transporter activity"/>
    <property type="evidence" value="ECO:0007669"/>
    <property type="project" value="InterPro"/>
</dbReference>
<evidence type="ECO:0000313" key="12">
    <source>
        <dbReference type="Proteomes" id="UP000593562"/>
    </source>
</evidence>
<dbReference type="InterPro" id="IPR005828">
    <property type="entry name" value="MFS_sugar_transport-like"/>
</dbReference>
<dbReference type="InterPro" id="IPR036259">
    <property type="entry name" value="MFS_trans_sf"/>
</dbReference>
<dbReference type="FunCoup" id="A0A7J7D2R2">
    <property type="interactions" value="1074"/>
</dbReference>
<dbReference type="EMBL" id="JAAARO010000011">
    <property type="protein sequence ID" value="KAF5740558.1"/>
    <property type="molecule type" value="Genomic_DNA"/>
</dbReference>
<dbReference type="PANTHER" id="PTHR48021:SF93">
    <property type="entry name" value="SUGAR TRANSPORTER ERD6-LIKE 1-RELATED"/>
    <property type="match status" value="1"/>
</dbReference>
<keyword evidence="3 8" id="KW-0813">Transport</keyword>
<feature type="transmembrane region" description="Helical" evidence="9">
    <location>
        <begin position="444"/>
        <end position="465"/>
    </location>
</feature>
<evidence type="ECO:0000256" key="2">
    <source>
        <dbReference type="ARBA" id="ARBA00010992"/>
    </source>
</evidence>
<comment type="similarity">
    <text evidence="2 8">Belongs to the major facilitator superfamily. Sugar transporter (TC 2.A.1.1) family.</text>
</comment>
<reference evidence="11 12" key="1">
    <citation type="journal article" date="2020" name="Nat. Commun.">
        <title>Genome of Tripterygium wilfordii and identification of cytochrome P450 involved in triptolide biosynthesis.</title>
        <authorList>
            <person name="Tu L."/>
            <person name="Su P."/>
            <person name="Zhang Z."/>
            <person name="Gao L."/>
            <person name="Wang J."/>
            <person name="Hu T."/>
            <person name="Zhou J."/>
            <person name="Zhang Y."/>
            <person name="Zhao Y."/>
            <person name="Liu Y."/>
            <person name="Song Y."/>
            <person name="Tong Y."/>
            <person name="Lu Y."/>
            <person name="Yang J."/>
            <person name="Xu C."/>
            <person name="Jia M."/>
            <person name="Peters R.J."/>
            <person name="Huang L."/>
            <person name="Gao W."/>
        </authorList>
    </citation>
    <scope>NUCLEOTIDE SEQUENCE [LARGE SCALE GENOMIC DNA]</scope>
    <source>
        <strain evidence="12">cv. XIE 37</strain>
        <tissue evidence="11">Leaf</tissue>
    </source>
</reference>
<dbReference type="InterPro" id="IPR005829">
    <property type="entry name" value="Sugar_transporter_CS"/>
</dbReference>
<comment type="caution">
    <text evidence="11">The sequence shown here is derived from an EMBL/GenBank/DDBJ whole genome shotgun (WGS) entry which is preliminary data.</text>
</comment>
<keyword evidence="12" id="KW-1185">Reference proteome</keyword>
<keyword evidence="5 9" id="KW-0812">Transmembrane</keyword>
<dbReference type="InterPro" id="IPR003663">
    <property type="entry name" value="Sugar/inositol_transpt"/>
</dbReference>
<dbReference type="InterPro" id="IPR050549">
    <property type="entry name" value="MFS_Trehalose_Transporter"/>
</dbReference>
<dbReference type="InParanoid" id="A0A7J7D2R2"/>
<feature type="transmembrane region" description="Helical" evidence="9">
    <location>
        <begin position="382"/>
        <end position="407"/>
    </location>
</feature>
<gene>
    <name evidence="11" type="ORF">HS088_TW11G00632</name>
</gene>
<feature type="transmembrane region" description="Helical" evidence="9">
    <location>
        <begin position="348"/>
        <end position="370"/>
    </location>
</feature>
<evidence type="ECO:0000256" key="5">
    <source>
        <dbReference type="ARBA" id="ARBA00022692"/>
    </source>
</evidence>
<dbReference type="PANTHER" id="PTHR48021">
    <property type="match status" value="1"/>
</dbReference>
<dbReference type="AlphaFoldDB" id="A0A7J7D2R2"/>
<evidence type="ECO:0000313" key="11">
    <source>
        <dbReference type="EMBL" id="KAF5740558.1"/>
    </source>
</evidence>
<feature type="domain" description="Major facilitator superfamily (MFS) profile" evidence="10">
    <location>
        <begin position="53"/>
        <end position="472"/>
    </location>
</feature>
<dbReference type="CDD" id="cd17358">
    <property type="entry name" value="MFS_GLUT6_8_Class3_like"/>
    <property type="match status" value="1"/>
</dbReference>
<evidence type="ECO:0000259" key="10">
    <source>
        <dbReference type="PROSITE" id="PS50850"/>
    </source>
</evidence>
<feature type="transmembrane region" description="Helical" evidence="9">
    <location>
        <begin position="82"/>
        <end position="107"/>
    </location>
</feature>
<evidence type="ECO:0000256" key="6">
    <source>
        <dbReference type="ARBA" id="ARBA00022989"/>
    </source>
</evidence>
<accession>A0A7J7D2R2</accession>
<evidence type="ECO:0000256" key="1">
    <source>
        <dbReference type="ARBA" id="ARBA00004141"/>
    </source>
</evidence>
<comment type="subcellular location">
    <subcellularLocation>
        <location evidence="1">Membrane</location>
        <topology evidence="1">Multi-pass membrane protein</topology>
    </subcellularLocation>
</comment>
<name>A0A7J7D2R2_TRIWF</name>
<dbReference type="SUPFAM" id="SSF103473">
    <property type="entry name" value="MFS general substrate transporter"/>
    <property type="match status" value="1"/>
</dbReference>
<evidence type="ECO:0000256" key="3">
    <source>
        <dbReference type="ARBA" id="ARBA00022448"/>
    </source>
</evidence>
<feature type="transmembrane region" description="Helical" evidence="9">
    <location>
        <begin position="201"/>
        <end position="222"/>
    </location>
</feature>
<protein>
    <submittedName>
        <fullName evidence="11">Sugar transporter ERD6-like 5 isoform X1</fullName>
    </submittedName>
</protein>
<dbReference type="InterPro" id="IPR020846">
    <property type="entry name" value="MFS_dom"/>
</dbReference>
<feature type="transmembrane region" description="Helical" evidence="9">
    <location>
        <begin position="119"/>
        <end position="137"/>
    </location>
</feature>
<dbReference type="NCBIfam" id="TIGR00879">
    <property type="entry name" value="SP"/>
    <property type="match status" value="1"/>
</dbReference>
<dbReference type="PRINTS" id="PR00171">
    <property type="entry name" value="SUGRTRNSPORT"/>
</dbReference>
<dbReference type="PROSITE" id="PS50850">
    <property type="entry name" value="MFS"/>
    <property type="match status" value="1"/>
</dbReference>
<feature type="transmembrane region" description="Helical" evidence="9">
    <location>
        <begin position="319"/>
        <end position="341"/>
    </location>
</feature>
<dbReference type="Pfam" id="PF00083">
    <property type="entry name" value="Sugar_tr"/>
    <property type="match status" value="1"/>
</dbReference>
<feature type="transmembrane region" description="Helical" evidence="9">
    <location>
        <begin position="143"/>
        <end position="165"/>
    </location>
</feature>
<proteinExistence type="inferred from homology"/>
<dbReference type="Proteomes" id="UP000593562">
    <property type="component" value="Unassembled WGS sequence"/>
</dbReference>